<dbReference type="Pfam" id="PF01975">
    <property type="entry name" value="SurE"/>
    <property type="match status" value="1"/>
</dbReference>
<accession>A0A5C2SRX2</accession>
<comment type="similarity">
    <text evidence="1">Belongs to the SurE nucleotidase family.</text>
</comment>
<dbReference type="GO" id="GO:0008252">
    <property type="term" value="F:nucleotidase activity"/>
    <property type="evidence" value="ECO:0007669"/>
    <property type="project" value="InterPro"/>
</dbReference>
<evidence type="ECO:0000256" key="4">
    <source>
        <dbReference type="SAM" id="SignalP"/>
    </source>
</evidence>
<dbReference type="STRING" id="1328759.A0A5C2SRX2"/>
<evidence type="ECO:0000313" key="6">
    <source>
        <dbReference type="EMBL" id="RPD65829.1"/>
    </source>
</evidence>
<dbReference type="SUPFAM" id="SSF64167">
    <property type="entry name" value="SurE-like"/>
    <property type="match status" value="1"/>
</dbReference>
<protein>
    <submittedName>
        <fullName evidence="6">Sure-like protein</fullName>
    </submittedName>
</protein>
<dbReference type="Proteomes" id="UP000313359">
    <property type="component" value="Unassembled WGS sequence"/>
</dbReference>
<dbReference type="PANTHER" id="PTHR30457:SF0">
    <property type="entry name" value="PHOSPHATASE, PUTATIVE (AFU_ORTHOLOGUE AFUA_4G01070)-RELATED"/>
    <property type="match status" value="1"/>
</dbReference>
<dbReference type="EMBL" id="ML122251">
    <property type="protein sequence ID" value="RPD65829.1"/>
    <property type="molecule type" value="Genomic_DNA"/>
</dbReference>
<feature type="chain" id="PRO_5022909008" evidence="4">
    <location>
        <begin position="18"/>
        <end position="322"/>
    </location>
</feature>
<keyword evidence="3" id="KW-0378">Hydrolase</keyword>
<keyword evidence="4" id="KW-0732">Signal</keyword>
<evidence type="ECO:0000256" key="3">
    <source>
        <dbReference type="ARBA" id="ARBA00022801"/>
    </source>
</evidence>
<keyword evidence="2" id="KW-0479">Metal-binding</keyword>
<evidence type="ECO:0000259" key="5">
    <source>
        <dbReference type="Pfam" id="PF01975"/>
    </source>
</evidence>
<feature type="domain" description="Survival protein SurE-like phosphatase/nucleotidase" evidence="5">
    <location>
        <begin position="20"/>
        <end position="229"/>
    </location>
</feature>
<evidence type="ECO:0000256" key="1">
    <source>
        <dbReference type="ARBA" id="ARBA00011062"/>
    </source>
</evidence>
<keyword evidence="7" id="KW-1185">Reference proteome</keyword>
<dbReference type="OrthoDB" id="4018688at2759"/>
<dbReference type="Gene3D" id="3.40.1210.10">
    <property type="entry name" value="Survival protein SurE-like phosphatase/nucleotidase"/>
    <property type="match status" value="1"/>
</dbReference>
<feature type="signal peptide" evidence="4">
    <location>
        <begin position="1"/>
        <end position="17"/>
    </location>
</feature>
<reference evidence="6" key="1">
    <citation type="journal article" date="2018" name="Genome Biol. Evol.">
        <title>Genomics and development of Lentinus tigrinus, a white-rot wood-decaying mushroom with dimorphic fruiting bodies.</title>
        <authorList>
            <person name="Wu B."/>
            <person name="Xu Z."/>
            <person name="Knudson A."/>
            <person name="Carlson A."/>
            <person name="Chen N."/>
            <person name="Kovaka S."/>
            <person name="LaButti K."/>
            <person name="Lipzen A."/>
            <person name="Pennachio C."/>
            <person name="Riley R."/>
            <person name="Schakwitz W."/>
            <person name="Umezawa K."/>
            <person name="Ohm R.A."/>
            <person name="Grigoriev I.V."/>
            <person name="Nagy L.G."/>
            <person name="Gibbons J."/>
            <person name="Hibbett D."/>
        </authorList>
    </citation>
    <scope>NUCLEOTIDE SEQUENCE [LARGE SCALE GENOMIC DNA]</scope>
    <source>
        <strain evidence="6">ALCF2SS1-6</strain>
    </source>
</reference>
<dbReference type="InterPro" id="IPR030048">
    <property type="entry name" value="SurE"/>
</dbReference>
<dbReference type="AlphaFoldDB" id="A0A5C2SRX2"/>
<proteinExistence type="inferred from homology"/>
<gene>
    <name evidence="6" type="ORF">L227DRAFT_569778</name>
</gene>
<organism evidence="6 7">
    <name type="scientific">Lentinus tigrinus ALCF2SS1-6</name>
    <dbReference type="NCBI Taxonomy" id="1328759"/>
    <lineage>
        <taxon>Eukaryota</taxon>
        <taxon>Fungi</taxon>
        <taxon>Dikarya</taxon>
        <taxon>Basidiomycota</taxon>
        <taxon>Agaricomycotina</taxon>
        <taxon>Agaricomycetes</taxon>
        <taxon>Polyporales</taxon>
        <taxon>Polyporaceae</taxon>
        <taxon>Lentinus</taxon>
    </lineage>
</organism>
<name>A0A5C2SRX2_9APHY</name>
<dbReference type="NCBIfam" id="TIGR00087">
    <property type="entry name" value="surE"/>
    <property type="match status" value="1"/>
</dbReference>
<dbReference type="PANTHER" id="PTHR30457">
    <property type="entry name" value="5'-NUCLEOTIDASE SURE"/>
    <property type="match status" value="1"/>
</dbReference>
<dbReference type="InterPro" id="IPR036523">
    <property type="entry name" value="SurE-like_sf"/>
</dbReference>
<dbReference type="GO" id="GO:0046872">
    <property type="term" value="F:metal ion binding"/>
    <property type="evidence" value="ECO:0007669"/>
    <property type="project" value="UniProtKB-KW"/>
</dbReference>
<evidence type="ECO:0000256" key="2">
    <source>
        <dbReference type="ARBA" id="ARBA00022723"/>
    </source>
</evidence>
<dbReference type="InterPro" id="IPR002828">
    <property type="entry name" value="SurE-like_Pase/nucleotidase"/>
</dbReference>
<evidence type="ECO:0000313" key="7">
    <source>
        <dbReference type="Proteomes" id="UP000313359"/>
    </source>
</evidence>
<sequence length="322" mass="33296">MWKPFAPLLALVSCSAGLNILLTNDDSWASANIRATYNALKADGHDVLLVGPAVQQSGKGGTFVLPTTNITEPGGEFGSVPVGAPYFGQDSQNGDLFYFNGTPAATAVFGIDIIAPQKFGSAPIDLVVSGPNEGQNNGPFVFTLSGTVGATYTSVERGYPAIAFSAGNSTHRSFMTLTDDASDPANLAAKVVADVVRAVANGVNVTKQRLLPLGVGMSVNIPTFGPDANCSAPPLRFTRLTGGAVVDQISINTTSGFPISTNLEATGVNANINGVREDPGETPTSAGCETAVSIFSIDYDAPERLALPIQQRLALAIEASEF</sequence>